<comment type="catalytic activity">
    <reaction evidence="6">
        <text>N-acetyl-alpha-D-glucosamine 1-phosphate + UTP + H(+) = UDP-N-acetyl-alpha-D-glucosamine + diphosphate</text>
        <dbReference type="Rhea" id="RHEA:13509"/>
        <dbReference type="ChEBI" id="CHEBI:15378"/>
        <dbReference type="ChEBI" id="CHEBI:33019"/>
        <dbReference type="ChEBI" id="CHEBI:46398"/>
        <dbReference type="ChEBI" id="CHEBI:57705"/>
        <dbReference type="ChEBI" id="CHEBI:57776"/>
        <dbReference type="EC" id="2.7.7.23"/>
    </reaction>
</comment>
<evidence type="ECO:0000256" key="3">
    <source>
        <dbReference type="ARBA" id="ARBA00012457"/>
    </source>
</evidence>
<dbReference type="Proteomes" id="UP000053237">
    <property type="component" value="Unassembled WGS sequence"/>
</dbReference>
<dbReference type="EMBL" id="CAIX01000062">
    <property type="protein sequence ID" value="CCI44127.1"/>
    <property type="molecule type" value="Genomic_DNA"/>
</dbReference>
<sequence length="911" mass="103470">MYEYVDNDTPAFTENRLADPLVVTKLDQIGRKHVSRLLKWAHEQDMEMAAEATDQKQHPIKSNIKLLQESENFRLYEFLDERDDLFVMKGVLLHQNSNCDQVMSLISMSEEGELYEVMNDLFGTCFVDSRLLHSFHQDSIRHAREESSQGHSHIGALPNIILHWLAYKDSDDHHSIRDYVFMRYNRLFQPEHADDVTPSLYGVSVWQSLPLKTCKKIPRTSRMKRETFNNCGFVVEDCADLVNTTRITFFVTSPQHATNLNQHNKKWLIQTASAVRQLPNALINYRSVVHITVLFVVSIIVVYVDCLFAPSVHVFEEIEHGKKNNRLEYVCARLVSVVTTSWEAELEWDEIMAVSTKNSSNREHSPLSADASYDGSFADTVDSAYDEDDVRESTPCTYSIEYKKKNAWPDAPIPDNEEQRLRFLDDLSMKMIRRNQFDALLEMSRTSVTCPVAAIKNLDLDQLESIFKKSMSSGPSQFDSAFIEPLDCVDRLTDTPSEKKRGWESLGLDAIHKGQLAAVILAGGQGTRLGFDGPKGIFSIGLQSKKSLFQLFAERILALETLTDEKYGRTKASKIPLLIMTSALNHDHTVSYFRRYRFFGLEEEDVYFFSQGTLPCFTLDGKLILENTHILAKASDGNGGFYRALDESGKLALLQARGVEYLHVVSVDNALCKIADPVFIGYCISKDADCGNKVVWKTRSDEKVGIVAKSNSRFCVIEYSEMDNNISQLRDESGSLRFGAGNICNHFFTINFIVHRVLKEIKLDYHVAHKKIPMADDDGCTFTPDKNSGIKLEAFIFDTFPLSERMAVLAVPREQEFAPVKNQPGAERDSPNIAGAMLSCEAKNWLLNCSQEILTDKQSSEFETYLNEIDEFEISPLLSYNGEGLNETVHRLYDQFSIHGLGSRSLRLERE</sequence>
<dbReference type="GO" id="GO:0003977">
    <property type="term" value="F:UDP-N-acetylglucosamine diphosphorylase activity"/>
    <property type="evidence" value="ECO:0007669"/>
    <property type="project" value="UniProtKB-EC"/>
</dbReference>
<dbReference type="GO" id="GO:0006048">
    <property type="term" value="P:UDP-N-acetylglucosamine biosynthetic process"/>
    <property type="evidence" value="ECO:0007669"/>
    <property type="project" value="TreeGrafter"/>
</dbReference>
<organism evidence="7 8">
    <name type="scientific">Albugo candida</name>
    <dbReference type="NCBI Taxonomy" id="65357"/>
    <lineage>
        <taxon>Eukaryota</taxon>
        <taxon>Sar</taxon>
        <taxon>Stramenopiles</taxon>
        <taxon>Oomycota</taxon>
        <taxon>Peronosporomycetes</taxon>
        <taxon>Albuginales</taxon>
        <taxon>Albuginaceae</taxon>
        <taxon>Albugo</taxon>
    </lineage>
</organism>
<evidence type="ECO:0000313" key="7">
    <source>
        <dbReference type="EMBL" id="CCI44127.1"/>
    </source>
</evidence>
<name>A0A024GCR7_9STRA</name>
<keyword evidence="4" id="KW-0808">Transferase</keyword>
<dbReference type="AlphaFoldDB" id="A0A024GCR7"/>
<dbReference type="Gene3D" id="3.90.550.10">
    <property type="entry name" value="Spore Coat Polysaccharide Biosynthesis Protein SpsA, Chain A"/>
    <property type="match status" value="1"/>
</dbReference>
<keyword evidence="8" id="KW-1185">Reference proteome</keyword>
<dbReference type="PANTHER" id="PTHR11952">
    <property type="entry name" value="UDP- GLUCOSE PYROPHOSPHORYLASE"/>
    <property type="match status" value="1"/>
</dbReference>
<reference evidence="7 8" key="1">
    <citation type="submission" date="2012-05" db="EMBL/GenBank/DDBJ databases">
        <title>Recombination and specialization in a pathogen metapopulation.</title>
        <authorList>
            <person name="Gardiner A."/>
            <person name="Kemen E."/>
            <person name="Schultz-Larsen T."/>
            <person name="MacLean D."/>
            <person name="Van Oosterhout C."/>
            <person name="Jones J.D.G."/>
        </authorList>
    </citation>
    <scope>NUCLEOTIDE SEQUENCE [LARGE SCALE GENOMIC DNA]</scope>
    <source>
        <strain evidence="7 8">Ac Nc2</strain>
    </source>
</reference>
<proteinExistence type="inferred from homology"/>
<dbReference type="STRING" id="65357.A0A024GCR7"/>
<dbReference type="SUPFAM" id="SSF53448">
    <property type="entry name" value="Nucleotide-diphospho-sugar transferases"/>
    <property type="match status" value="1"/>
</dbReference>
<dbReference type="PANTHER" id="PTHR11952:SF2">
    <property type="entry name" value="LD24639P"/>
    <property type="match status" value="1"/>
</dbReference>
<dbReference type="InParanoid" id="A0A024GCR7"/>
<dbReference type="Pfam" id="PF01704">
    <property type="entry name" value="UDPGP"/>
    <property type="match status" value="1"/>
</dbReference>
<evidence type="ECO:0000313" key="8">
    <source>
        <dbReference type="Proteomes" id="UP000053237"/>
    </source>
</evidence>
<gene>
    <name evidence="7" type="ORF">BN9_049110</name>
</gene>
<evidence type="ECO:0000256" key="5">
    <source>
        <dbReference type="ARBA" id="ARBA00022695"/>
    </source>
</evidence>
<dbReference type="OrthoDB" id="532420at2759"/>
<keyword evidence="5" id="KW-0548">Nucleotidyltransferase</keyword>
<evidence type="ECO:0000256" key="6">
    <source>
        <dbReference type="ARBA" id="ARBA00048493"/>
    </source>
</evidence>
<evidence type="ECO:0000256" key="1">
    <source>
        <dbReference type="ARBA" id="ARBA00005208"/>
    </source>
</evidence>
<comment type="pathway">
    <text evidence="1">Nucleotide-sugar biosynthesis; UDP-N-acetyl-alpha-D-glucosamine biosynthesis; UDP-N-acetyl-alpha-D-glucosamine from N-acetyl-alpha-D-glucosamine 1-phosphate: step 1/1.</text>
</comment>
<dbReference type="InterPro" id="IPR039741">
    <property type="entry name" value="UDP-sugar_pyrophosphorylase"/>
</dbReference>
<comment type="caution">
    <text evidence="7">The sequence shown here is derived from an EMBL/GenBank/DDBJ whole genome shotgun (WGS) entry which is preliminary data.</text>
</comment>
<evidence type="ECO:0000256" key="4">
    <source>
        <dbReference type="ARBA" id="ARBA00022679"/>
    </source>
</evidence>
<accession>A0A024GCR7</accession>
<dbReference type="InterPro" id="IPR029044">
    <property type="entry name" value="Nucleotide-diphossugar_trans"/>
</dbReference>
<dbReference type="CDD" id="cd04193">
    <property type="entry name" value="UDPGlcNAc_PPase"/>
    <property type="match status" value="1"/>
</dbReference>
<dbReference type="EC" id="2.7.7.23" evidence="3"/>
<dbReference type="InterPro" id="IPR002618">
    <property type="entry name" value="UDPGP_fam"/>
</dbReference>
<protein>
    <recommendedName>
        <fullName evidence="3">UDP-N-acetylglucosamine diphosphorylase</fullName>
        <ecNumber evidence="3">2.7.7.23</ecNumber>
    </recommendedName>
</protein>
<evidence type="ECO:0000256" key="2">
    <source>
        <dbReference type="ARBA" id="ARBA00010401"/>
    </source>
</evidence>
<comment type="similarity">
    <text evidence="2">Belongs to the UDPGP type 1 family.</text>
</comment>